<sequence>MFYMGKELEDEKSLAAQNVQPNSLVHLIRTKVYMWPWAQRLPGENKSLRPPGALKKKSDLSTKDGHVILMEYYEERLLMLSNWCKFVHILSEFIPRGSTCQLAAQSK</sequence>
<dbReference type="GO" id="GO:0005669">
    <property type="term" value="C:transcription factor TFIID complex"/>
    <property type="evidence" value="ECO:0007669"/>
    <property type="project" value="InterPro"/>
</dbReference>
<evidence type="ECO:0000313" key="3">
    <source>
        <dbReference type="Proteomes" id="UP000694240"/>
    </source>
</evidence>
<reference evidence="2 3" key="1">
    <citation type="submission" date="2020-12" db="EMBL/GenBank/DDBJ databases">
        <title>Concerted genomic and epigenomic changes stabilize Arabidopsis allopolyploids.</title>
        <authorList>
            <person name="Chen Z."/>
        </authorList>
    </citation>
    <scope>NUCLEOTIDE SEQUENCE [LARGE SCALE GENOMIC DNA]</scope>
    <source>
        <strain evidence="2">Allo738</strain>
        <tissue evidence="2">Leaf</tissue>
    </source>
</reference>
<dbReference type="PANTHER" id="PTHR13900">
    <property type="entry name" value="TRANSCRIPTION INITIATION FACTOR TFIID"/>
    <property type="match status" value="1"/>
</dbReference>
<evidence type="ECO:0000313" key="2">
    <source>
        <dbReference type="EMBL" id="KAG7559494.1"/>
    </source>
</evidence>
<evidence type="ECO:0000259" key="1">
    <source>
        <dbReference type="PROSITE" id="PS50053"/>
    </source>
</evidence>
<dbReference type="GO" id="GO:0004402">
    <property type="term" value="F:histone acetyltransferase activity"/>
    <property type="evidence" value="ECO:0007669"/>
    <property type="project" value="InterPro"/>
</dbReference>
<dbReference type="PANTHER" id="PTHR13900:SF0">
    <property type="entry name" value="TRANSCRIPTION INITIATION FACTOR TFIID SUBUNIT 1"/>
    <property type="match status" value="1"/>
</dbReference>
<dbReference type="GO" id="GO:0051123">
    <property type="term" value="P:RNA polymerase II preinitiation complex assembly"/>
    <property type="evidence" value="ECO:0007669"/>
    <property type="project" value="TreeGrafter"/>
</dbReference>
<protein>
    <submittedName>
        <fullName evidence="2">Ubiquitin domain</fullName>
    </submittedName>
</protein>
<keyword evidence="3" id="KW-1185">Reference proteome</keyword>
<name>A0A8T1ZM50_9BRAS</name>
<dbReference type="GO" id="GO:0016251">
    <property type="term" value="F:RNA polymerase II general transcription initiation factor activity"/>
    <property type="evidence" value="ECO:0007669"/>
    <property type="project" value="InterPro"/>
</dbReference>
<accession>A0A8T1ZM50</accession>
<dbReference type="PROSITE" id="PS50053">
    <property type="entry name" value="UBIQUITIN_2"/>
    <property type="match status" value="1"/>
</dbReference>
<dbReference type="EMBL" id="JAEFBK010000010">
    <property type="protein sequence ID" value="KAG7559495.1"/>
    <property type="molecule type" value="Genomic_DNA"/>
</dbReference>
<comment type="caution">
    <text evidence="2">The sequence shown here is derived from an EMBL/GenBank/DDBJ whole genome shotgun (WGS) entry which is preliminary data.</text>
</comment>
<proteinExistence type="predicted"/>
<dbReference type="GO" id="GO:0017025">
    <property type="term" value="F:TBP-class protein binding"/>
    <property type="evidence" value="ECO:0007669"/>
    <property type="project" value="InterPro"/>
</dbReference>
<gene>
    <name evidence="2" type="ORF">ISN45_Aa05g010860</name>
</gene>
<dbReference type="Proteomes" id="UP000694240">
    <property type="component" value="Chromosome 10"/>
</dbReference>
<organism evidence="2 3">
    <name type="scientific">Arabidopsis thaliana x Arabidopsis arenosa</name>
    <dbReference type="NCBI Taxonomy" id="1240361"/>
    <lineage>
        <taxon>Eukaryota</taxon>
        <taxon>Viridiplantae</taxon>
        <taxon>Streptophyta</taxon>
        <taxon>Embryophyta</taxon>
        <taxon>Tracheophyta</taxon>
        <taxon>Spermatophyta</taxon>
        <taxon>Magnoliopsida</taxon>
        <taxon>eudicotyledons</taxon>
        <taxon>Gunneridae</taxon>
        <taxon>Pentapetalae</taxon>
        <taxon>rosids</taxon>
        <taxon>malvids</taxon>
        <taxon>Brassicales</taxon>
        <taxon>Brassicaceae</taxon>
        <taxon>Camelineae</taxon>
        <taxon>Arabidopsis</taxon>
    </lineage>
</organism>
<dbReference type="AlphaFoldDB" id="A0A8T1ZM50"/>
<dbReference type="InterPro" id="IPR040240">
    <property type="entry name" value="TAF1"/>
</dbReference>
<feature type="domain" description="Ubiquitin-like" evidence="1">
    <location>
        <begin position="1"/>
        <end position="28"/>
    </location>
</feature>
<dbReference type="InterPro" id="IPR000626">
    <property type="entry name" value="Ubiquitin-like_dom"/>
</dbReference>
<dbReference type="EMBL" id="JAEFBK010000010">
    <property type="protein sequence ID" value="KAG7559494.1"/>
    <property type="molecule type" value="Genomic_DNA"/>
</dbReference>